<name>A0A0E9MN60_9SPHN</name>
<keyword evidence="11" id="KW-1185">Reference proteome</keyword>
<comment type="similarity">
    <text evidence="6">Belongs to the ABC-4 integral membrane protein family.</text>
</comment>
<dbReference type="InterPro" id="IPR050250">
    <property type="entry name" value="Macrolide_Exporter_MacB"/>
</dbReference>
<dbReference type="PANTHER" id="PTHR30572:SF4">
    <property type="entry name" value="ABC TRANSPORTER PERMEASE YTRF"/>
    <property type="match status" value="1"/>
</dbReference>
<evidence type="ECO:0000256" key="2">
    <source>
        <dbReference type="ARBA" id="ARBA00022475"/>
    </source>
</evidence>
<sequence>MGMWRSNLIAGIRALQKNRTYAFINIFGLAIGLAACIVLLLYVRYELTYDDWLKDADRTYQVQLIHTDPETGIRTIQQGSEGAAAAPLAKDFPQIEAAVRADSERPVFLRRGEPVFADMLAADPAFFQVISVPFLRGDPRHALDQANSLVMSRSEAIKQFGTDDVIGRTITRIVRGEKVELRVTGVFEDLPRHSHMNFGLVTRINPQDAADCSWGCVNGFVYLKLRPGASPDAITAGLPAWEKRNIPAVNVGGAMVSEGDAFDWRLVNVRDVHLSGATGDDPARPDNDRTTVATFGVVALLILGIAVANFVNLATARAGQRAREVALRKLAGAARAQLIRQFLGESLLIAGLAMLVALALAELSIPYIAAYLGTDLHLAYLGGDGILLPIIGLWLVVGLLGGLYPAFYLTRFQPGAILRSNRSAAEPPGTGRLRAVLVVAQFAVSIGLIICTLVVYAQIQFARSTDAGFRRDGIILVANMDRKQLATQSDAVIAEANRLPGVASAAGTGIWPASGQVLNASFQVPGRAKPITLGWYSVSPQFFDTLGIRLLAGRTLSPDRERDMMRLPLLRPEETRDAQAALVERGTNVVVNRLAAKQLGYDDPQAAIGKTVRVNTFGADMGLMPVTIVGVVEDSRFRSLREAVEPTVFYNGSYYSRLAVHYDSADPEAVRHELERLWKRVAADVPFEADYADAKVAEMYRVDRARGLSFAGFAGLAVAVACLGLFGLAAFTAERRTKEIGIRKVFGASIADIVRLLVWQFTKPVVVANLIAWPVAWWLMRSWLNQFDARIALTPGPFVLAGLIAFAIAIGTVAGHAIRVARTNPIHALRYE</sequence>
<evidence type="ECO:0000256" key="4">
    <source>
        <dbReference type="ARBA" id="ARBA00022989"/>
    </source>
</evidence>
<comment type="subcellular location">
    <subcellularLocation>
        <location evidence="1">Cell membrane</location>
        <topology evidence="1">Multi-pass membrane protein</topology>
    </subcellularLocation>
</comment>
<comment type="caution">
    <text evidence="10">The sequence shown here is derived from an EMBL/GenBank/DDBJ whole genome shotgun (WGS) entry which is preliminary data.</text>
</comment>
<evidence type="ECO:0000259" key="8">
    <source>
        <dbReference type="Pfam" id="PF02687"/>
    </source>
</evidence>
<feature type="transmembrane region" description="Helical" evidence="7">
    <location>
        <begin position="347"/>
        <end position="374"/>
    </location>
</feature>
<keyword evidence="4 7" id="KW-1133">Transmembrane helix</keyword>
<dbReference type="Proteomes" id="UP000033202">
    <property type="component" value="Unassembled WGS sequence"/>
</dbReference>
<feature type="transmembrane region" description="Helical" evidence="7">
    <location>
        <begin position="386"/>
        <end position="410"/>
    </location>
</feature>
<dbReference type="Pfam" id="PF12704">
    <property type="entry name" value="MacB_PCD"/>
    <property type="match status" value="2"/>
</dbReference>
<feature type="transmembrane region" description="Helical" evidence="7">
    <location>
        <begin position="431"/>
        <end position="456"/>
    </location>
</feature>
<dbReference type="EMBL" id="BBWU01000021">
    <property type="protein sequence ID" value="GAO38933.1"/>
    <property type="molecule type" value="Genomic_DNA"/>
</dbReference>
<keyword evidence="2" id="KW-1003">Cell membrane</keyword>
<dbReference type="InterPro" id="IPR025857">
    <property type="entry name" value="MacB_PCD"/>
</dbReference>
<feature type="domain" description="MacB-like periplasmic core" evidence="9">
    <location>
        <begin position="442"/>
        <end position="676"/>
    </location>
</feature>
<proteinExistence type="inferred from homology"/>
<accession>A0A0E9MN60</accession>
<dbReference type="InterPro" id="IPR003838">
    <property type="entry name" value="ABC3_permease_C"/>
</dbReference>
<feature type="transmembrane region" description="Helical" evidence="7">
    <location>
        <begin position="21"/>
        <end position="43"/>
    </location>
</feature>
<dbReference type="STRING" id="1219043.SCH01S_21_01200"/>
<evidence type="ECO:0000313" key="11">
    <source>
        <dbReference type="Proteomes" id="UP000033202"/>
    </source>
</evidence>
<dbReference type="AlphaFoldDB" id="A0A0E9MN60"/>
<feature type="transmembrane region" description="Helical" evidence="7">
    <location>
        <begin position="753"/>
        <end position="778"/>
    </location>
</feature>
<evidence type="ECO:0000256" key="7">
    <source>
        <dbReference type="SAM" id="Phobius"/>
    </source>
</evidence>
<feature type="transmembrane region" description="Helical" evidence="7">
    <location>
        <begin position="798"/>
        <end position="821"/>
    </location>
</feature>
<feature type="domain" description="ABC3 transporter permease C-terminal" evidence="8">
    <location>
        <begin position="713"/>
        <end position="825"/>
    </location>
</feature>
<organism evidence="10 11">
    <name type="scientific">Sphingomonas changbaiensis NBRC 104936</name>
    <dbReference type="NCBI Taxonomy" id="1219043"/>
    <lineage>
        <taxon>Bacteria</taxon>
        <taxon>Pseudomonadati</taxon>
        <taxon>Pseudomonadota</taxon>
        <taxon>Alphaproteobacteria</taxon>
        <taxon>Sphingomonadales</taxon>
        <taxon>Sphingomonadaceae</taxon>
        <taxon>Sphingomonas</taxon>
    </lineage>
</organism>
<dbReference type="GO" id="GO:0022857">
    <property type="term" value="F:transmembrane transporter activity"/>
    <property type="evidence" value="ECO:0007669"/>
    <property type="project" value="TreeGrafter"/>
</dbReference>
<evidence type="ECO:0000313" key="10">
    <source>
        <dbReference type="EMBL" id="GAO38933.1"/>
    </source>
</evidence>
<feature type="transmembrane region" description="Helical" evidence="7">
    <location>
        <begin position="292"/>
        <end position="314"/>
    </location>
</feature>
<keyword evidence="5 7" id="KW-0472">Membrane</keyword>
<feature type="transmembrane region" description="Helical" evidence="7">
    <location>
        <begin position="708"/>
        <end position="732"/>
    </location>
</feature>
<evidence type="ECO:0000256" key="3">
    <source>
        <dbReference type="ARBA" id="ARBA00022692"/>
    </source>
</evidence>
<evidence type="ECO:0000256" key="6">
    <source>
        <dbReference type="ARBA" id="ARBA00038076"/>
    </source>
</evidence>
<feature type="domain" description="MacB-like periplasmic core" evidence="9">
    <location>
        <begin position="23"/>
        <end position="237"/>
    </location>
</feature>
<reference evidence="10 11" key="1">
    <citation type="submission" date="2015-04" db="EMBL/GenBank/DDBJ databases">
        <title>Whole genome shotgun sequence of Sphingomonas changbaiensis NBRC 104936.</title>
        <authorList>
            <person name="Katano-Makiyama Y."/>
            <person name="Hosoyama A."/>
            <person name="Hashimoto M."/>
            <person name="Noguchi M."/>
            <person name="Tsuchikane K."/>
            <person name="Ohji S."/>
            <person name="Yamazoe A."/>
            <person name="Ichikawa N."/>
            <person name="Kimura A."/>
            <person name="Fujita N."/>
        </authorList>
    </citation>
    <scope>NUCLEOTIDE SEQUENCE [LARGE SCALE GENOMIC DNA]</scope>
    <source>
        <strain evidence="10 11">NBRC 104936</strain>
    </source>
</reference>
<evidence type="ECO:0000259" key="9">
    <source>
        <dbReference type="Pfam" id="PF12704"/>
    </source>
</evidence>
<dbReference type="Pfam" id="PF02687">
    <property type="entry name" value="FtsX"/>
    <property type="match status" value="2"/>
</dbReference>
<evidence type="ECO:0000256" key="5">
    <source>
        <dbReference type="ARBA" id="ARBA00023136"/>
    </source>
</evidence>
<evidence type="ECO:0000256" key="1">
    <source>
        <dbReference type="ARBA" id="ARBA00004651"/>
    </source>
</evidence>
<gene>
    <name evidence="10" type="ORF">SCH01S_21_01200</name>
</gene>
<feature type="domain" description="ABC3 transporter permease C-terminal" evidence="8">
    <location>
        <begin position="297"/>
        <end position="414"/>
    </location>
</feature>
<protein>
    <submittedName>
        <fullName evidence="10">Putative ABC transporter permease protein</fullName>
    </submittedName>
</protein>
<keyword evidence="3 7" id="KW-0812">Transmembrane</keyword>
<dbReference type="GO" id="GO:0005886">
    <property type="term" value="C:plasma membrane"/>
    <property type="evidence" value="ECO:0007669"/>
    <property type="project" value="UniProtKB-SubCell"/>
</dbReference>
<dbReference type="PANTHER" id="PTHR30572">
    <property type="entry name" value="MEMBRANE COMPONENT OF TRANSPORTER-RELATED"/>
    <property type="match status" value="1"/>
</dbReference>